<accession>A0A6J4URX4</accession>
<name>A0A6J4URX4_9BACT</name>
<reference evidence="1" key="1">
    <citation type="submission" date="2020-02" db="EMBL/GenBank/DDBJ databases">
        <authorList>
            <person name="Meier V. D."/>
        </authorList>
    </citation>
    <scope>NUCLEOTIDE SEQUENCE</scope>
    <source>
        <strain evidence="1">AVDCRST_MAG87</strain>
    </source>
</reference>
<dbReference type="AlphaFoldDB" id="A0A6J4URX4"/>
<protein>
    <submittedName>
        <fullName evidence="1">Uncharacterized protein</fullName>
    </submittedName>
</protein>
<sequence>MLLMERLAAGRTIAERRCPMYMPRIWIPLAA</sequence>
<organism evidence="1">
    <name type="scientific">uncultured Thermomicrobiales bacterium</name>
    <dbReference type="NCBI Taxonomy" id="1645740"/>
    <lineage>
        <taxon>Bacteria</taxon>
        <taxon>Pseudomonadati</taxon>
        <taxon>Thermomicrobiota</taxon>
        <taxon>Thermomicrobia</taxon>
        <taxon>Thermomicrobiales</taxon>
        <taxon>environmental samples</taxon>
    </lineage>
</organism>
<evidence type="ECO:0000313" key="1">
    <source>
        <dbReference type="EMBL" id="CAA9559165.1"/>
    </source>
</evidence>
<gene>
    <name evidence="1" type="ORF">AVDCRST_MAG87-1436</name>
</gene>
<proteinExistence type="predicted"/>
<dbReference type="EMBL" id="CADCWJ010000322">
    <property type="protein sequence ID" value="CAA9559165.1"/>
    <property type="molecule type" value="Genomic_DNA"/>
</dbReference>